<accession>M5PX21</accession>
<dbReference type="Proteomes" id="UP000011922">
    <property type="component" value="Unassembled WGS sequence"/>
</dbReference>
<keyword evidence="2" id="KW-0808">Transferase</keyword>
<dbReference type="OrthoDB" id="5421180at2"/>
<dbReference type="Gene3D" id="3.30.1310.20">
    <property type="entry name" value="PRTase-like"/>
    <property type="match status" value="1"/>
</dbReference>
<dbReference type="SUPFAM" id="SSF53271">
    <property type="entry name" value="PRTase-like"/>
    <property type="match status" value="1"/>
</dbReference>
<proteinExistence type="predicted"/>
<dbReference type="CDD" id="cd06223">
    <property type="entry name" value="PRTases_typeI"/>
    <property type="match status" value="1"/>
</dbReference>
<dbReference type="PATRIC" id="fig|1262666.3.peg.144"/>
<name>M5PX21_DESAF</name>
<dbReference type="GO" id="GO:0016757">
    <property type="term" value="F:glycosyltransferase activity"/>
    <property type="evidence" value="ECO:0007669"/>
    <property type="project" value="UniProtKB-KW"/>
</dbReference>
<evidence type="ECO:0000313" key="2">
    <source>
        <dbReference type="EMBL" id="EMG38515.1"/>
    </source>
</evidence>
<dbReference type="EMBL" id="AOSV01000003">
    <property type="protein sequence ID" value="EMG38515.1"/>
    <property type="molecule type" value="Genomic_DNA"/>
</dbReference>
<comment type="caution">
    <text evidence="2">The sequence shown here is derived from an EMBL/GenBank/DDBJ whole genome shotgun (WGS) entry which is preliminary data.</text>
</comment>
<dbReference type="RefSeq" id="WP_005983020.1">
    <property type="nucleotide sequence ID" value="NZ_AOSV01000003.1"/>
</dbReference>
<evidence type="ECO:0000313" key="3">
    <source>
        <dbReference type="Proteomes" id="UP000011922"/>
    </source>
</evidence>
<feature type="domain" description="Phosphoribosyltransferase" evidence="1">
    <location>
        <begin position="43"/>
        <end position="198"/>
    </location>
</feature>
<organism evidence="2 3">
    <name type="scientific">Desulfocurvibacter africanus PCS</name>
    <dbReference type="NCBI Taxonomy" id="1262666"/>
    <lineage>
        <taxon>Bacteria</taxon>
        <taxon>Pseudomonadati</taxon>
        <taxon>Thermodesulfobacteriota</taxon>
        <taxon>Desulfovibrionia</taxon>
        <taxon>Desulfovibrionales</taxon>
        <taxon>Desulfovibrionaceae</taxon>
        <taxon>Desulfocurvibacter</taxon>
    </lineage>
</organism>
<gene>
    <name evidence="2" type="ORF">PCS_00143</name>
</gene>
<reference evidence="2 3" key="1">
    <citation type="journal article" date="2013" name="Genome Announc.">
        <title>Draft Genome Sequence for Desulfovibrio africanus Strain PCS.</title>
        <authorList>
            <person name="Brown S.D."/>
            <person name="Utturkar S.M."/>
            <person name="Arkin A.P."/>
            <person name="Deutschbauer A.M."/>
            <person name="Elias D.A."/>
            <person name="Hazen T.C."/>
            <person name="Chakraborty R."/>
        </authorList>
    </citation>
    <scope>NUCLEOTIDE SEQUENCE [LARGE SCALE GENOMIC DNA]</scope>
    <source>
        <strain evidence="2 3">PCS</strain>
    </source>
</reference>
<keyword evidence="2" id="KW-0328">Glycosyltransferase</keyword>
<evidence type="ECO:0000259" key="1">
    <source>
        <dbReference type="Pfam" id="PF00156"/>
    </source>
</evidence>
<dbReference type="AlphaFoldDB" id="M5PX21"/>
<dbReference type="Pfam" id="PF00156">
    <property type="entry name" value="Pribosyltran"/>
    <property type="match status" value="1"/>
</dbReference>
<sequence length="236" mass="25605">MSGRFFESEEYRNRDRVFADRAEAGQMLAEMLASEYEGLPGGLVLAIPSGGVPVALEVSRRLRLPLDLIIARKLQIPGNTEAGFGAMAMRGEVLLNEPLVSSLGLTKTEIEAERGRVEDELVQRNALLRGGRPLPDMLGRTAIIVDDGLASGYTMQAAVRDLRARSAAGVIVAVPTAPLETARRMADISDAVYCISIQDYYPFAVASAYRDWRDLSREEVADMLRQAGYLTGGGEG</sequence>
<dbReference type="InterPro" id="IPR000836">
    <property type="entry name" value="PRTase_dom"/>
</dbReference>
<protein>
    <submittedName>
        <fullName evidence="2">Putative phosphoribosyltransferase</fullName>
    </submittedName>
</protein>
<dbReference type="InterPro" id="IPR029057">
    <property type="entry name" value="PRTase-like"/>
</dbReference>
<dbReference type="Gene3D" id="3.40.50.2020">
    <property type="match status" value="1"/>
</dbReference>